<feature type="domain" description="Mandelate racemase/muconate lactonizing enzyme N-terminal" evidence="1">
    <location>
        <begin position="5"/>
        <end position="76"/>
    </location>
</feature>
<dbReference type="Proteomes" id="UP000007523">
    <property type="component" value="Chromosome"/>
</dbReference>
<name>H6NLY2_9BACL</name>
<evidence type="ECO:0000313" key="2">
    <source>
        <dbReference type="EMBL" id="AFC31697.1"/>
    </source>
</evidence>
<dbReference type="InterPro" id="IPR029017">
    <property type="entry name" value="Enolase-like_N"/>
</dbReference>
<protein>
    <submittedName>
        <fullName evidence="2">YkfB</fullName>
    </submittedName>
</protein>
<dbReference type="HOGENOM" id="CLU_2410462_0_0_9"/>
<dbReference type="STRING" id="1116391.PM3016_4965"/>
<dbReference type="EMBL" id="CP003235">
    <property type="protein sequence ID" value="AFC31697.1"/>
    <property type="molecule type" value="Genomic_DNA"/>
</dbReference>
<evidence type="ECO:0000259" key="1">
    <source>
        <dbReference type="Pfam" id="PF02746"/>
    </source>
</evidence>
<dbReference type="KEGG" id="pmq:PM3016_4965"/>
<dbReference type="AlphaFoldDB" id="H6NLY2"/>
<keyword evidence="3" id="KW-1185">Reference proteome</keyword>
<dbReference type="Gene3D" id="3.30.390.10">
    <property type="entry name" value="Enolase-like, N-terminal domain"/>
    <property type="match status" value="1"/>
</dbReference>
<dbReference type="SUPFAM" id="SSF54826">
    <property type="entry name" value="Enolase N-terminal domain-like"/>
    <property type="match status" value="1"/>
</dbReference>
<organism evidence="2 3">
    <name type="scientific">Paenibacillus mucilaginosus 3016</name>
    <dbReference type="NCBI Taxonomy" id="1116391"/>
    <lineage>
        <taxon>Bacteria</taxon>
        <taxon>Bacillati</taxon>
        <taxon>Bacillota</taxon>
        <taxon>Bacilli</taxon>
        <taxon>Bacillales</taxon>
        <taxon>Paenibacillaceae</taxon>
        <taxon>Paenibacillus</taxon>
    </lineage>
</organism>
<sequence length="92" mass="9539">MIQCEVYAARQCVPLLRPLVTARRMVHTAVSLLVRITSDNGRSGLGEAPAASAVTGDRLGDIESAVVDRLTPLLTGLGITAAGDPVRVGVDS</sequence>
<reference evidence="2 3" key="1">
    <citation type="journal article" date="2012" name="J. Bacteriol.">
        <title>Complete Genome Sequence of Paenibacillus mucilaginosus 3016, a Bacterium Functional as Microbial Fertilizer.</title>
        <authorList>
            <person name="Ma M."/>
            <person name="Wang Z."/>
            <person name="Li L."/>
            <person name="Jiang X."/>
            <person name="Guan D."/>
            <person name="Cao F."/>
            <person name="Chen H."/>
            <person name="Wang X."/>
            <person name="Shen D."/>
            <person name="Du B."/>
            <person name="Li J."/>
        </authorList>
    </citation>
    <scope>NUCLEOTIDE SEQUENCE [LARGE SCALE GENOMIC DNA]</scope>
    <source>
        <strain evidence="2 3">3016</strain>
    </source>
</reference>
<dbReference type="RefSeq" id="WP_014371335.1">
    <property type="nucleotide sequence ID" value="NC_016935.1"/>
</dbReference>
<evidence type="ECO:0000313" key="3">
    <source>
        <dbReference type="Proteomes" id="UP000007523"/>
    </source>
</evidence>
<accession>H6NLY2</accession>
<gene>
    <name evidence="2" type="ORF">PM3016_4965</name>
</gene>
<proteinExistence type="predicted"/>
<dbReference type="InterPro" id="IPR013341">
    <property type="entry name" value="Mandelate_racemase_N_dom"/>
</dbReference>
<dbReference type="Pfam" id="PF02746">
    <property type="entry name" value="MR_MLE_N"/>
    <property type="match status" value="1"/>
</dbReference>